<proteinExistence type="predicted"/>
<dbReference type="AlphaFoldDB" id="A0A9I9EFB1"/>
<name>A0A9I9EFB1_CUCME</name>
<evidence type="ECO:0000313" key="1">
    <source>
        <dbReference type="EnsemblPlants" id="MELO3C032943.2.1"/>
    </source>
</evidence>
<sequence length="77" mass="8730">SSSLFRKSLPPLTKEPPPFRLFSTIKTNDRPMFVAHVPSPFVALTRANFFASSLHPFEFTQGRRDTPHLQLLTSLTC</sequence>
<accession>A0A9I9EFB1</accession>
<protein>
    <submittedName>
        <fullName evidence="1">Uncharacterized protein</fullName>
    </submittedName>
</protein>
<dbReference type="EnsemblPlants" id="MELO3C032943.2.1">
    <property type="protein sequence ID" value="MELO3C032943.2.1"/>
    <property type="gene ID" value="MELO3C032943.2"/>
</dbReference>
<dbReference type="Gramene" id="MELO3C032943.2.1">
    <property type="protein sequence ID" value="MELO3C032943.2.1"/>
    <property type="gene ID" value="MELO3C032943.2"/>
</dbReference>
<organism evidence="1">
    <name type="scientific">Cucumis melo</name>
    <name type="common">Muskmelon</name>
    <dbReference type="NCBI Taxonomy" id="3656"/>
    <lineage>
        <taxon>Eukaryota</taxon>
        <taxon>Viridiplantae</taxon>
        <taxon>Streptophyta</taxon>
        <taxon>Embryophyta</taxon>
        <taxon>Tracheophyta</taxon>
        <taxon>Spermatophyta</taxon>
        <taxon>Magnoliopsida</taxon>
        <taxon>eudicotyledons</taxon>
        <taxon>Gunneridae</taxon>
        <taxon>Pentapetalae</taxon>
        <taxon>rosids</taxon>
        <taxon>fabids</taxon>
        <taxon>Cucurbitales</taxon>
        <taxon>Cucurbitaceae</taxon>
        <taxon>Benincaseae</taxon>
        <taxon>Cucumis</taxon>
    </lineage>
</organism>
<reference evidence="1" key="1">
    <citation type="submission" date="2023-03" db="UniProtKB">
        <authorList>
            <consortium name="EnsemblPlants"/>
        </authorList>
    </citation>
    <scope>IDENTIFICATION</scope>
</reference>